<evidence type="ECO:0000313" key="1">
    <source>
        <dbReference type="EMBL" id="MCC5598603.1"/>
    </source>
</evidence>
<protein>
    <recommendedName>
        <fullName evidence="3">CopG family transcriptional regulator</fullName>
    </recommendedName>
</protein>
<dbReference type="EMBL" id="JAIVFQ010000004">
    <property type="protein sequence ID" value="MCC5598603.1"/>
    <property type="molecule type" value="Genomic_DNA"/>
</dbReference>
<organism evidence="1 2">
    <name type="scientific">Nostoc favosum CHAB5714</name>
    <dbReference type="NCBI Taxonomy" id="2780399"/>
    <lineage>
        <taxon>Bacteria</taxon>
        <taxon>Bacillati</taxon>
        <taxon>Cyanobacteriota</taxon>
        <taxon>Cyanophyceae</taxon>
        <taxon>Nostocales</taxon>
        <taxon>Nostocaceae</taxon>
        <taxon>Nostoc</taxon>
        <taxon>Nostoc favosum</taxon>
    </lineage>
</organism>
<proteinExistence type="predicted"/>
<accession>A0ABS8I4F6</accession>
<reference evidence="1 2" key="1">
    <citation type="journal article" date="2021" name="Microorganisms">
        <title>Genome Evolution of Filamentous Cyanobacterium Nostoc Species: From Facultative Symbiosis to Free Living.</title>
        <authorList>
            <person name="Huo D."/>
            <person name="Li H."/>
            <person name="Cai F."/>
            <person name="Guo X."/>
            <person name="Qiao Z."/>
            <person name="Wang W."/>
            <person name="Yu G."/>
            <person name="Li R."/>
        </authorList>
    </citation>
    <scope>NUCLEOTIDE SEQUENCE [LARGE SCALE GENOMIC DNA]</scope>
    <source>
        <strain evidence="1 2">CHAB 5714</strain>
    </source>
</reference>
<evidence type="ECO:0008006" key="3">
    <source>
        <dbReference type="Google" id="ProtNLM"/>
    </source>
</evidence>
<gene>
    <name evidence="1" type="ORF">LC586_05060</name>
</gene>
<evidence type="ECO:0000313" key="2">
    <source>
        <dbReference type="Proteomes" id="UP001199525"/>
    </source>
</evidence>
<keyword evidence="2" id="KW-1185">Reference proteome</keyword>
<sequence>MREHFISLPEDVYCHLLAVAETEGVTPADWIAAHLSSDVDQQRPLAVLLSDLIGSINSQTETPSSYEKTVFGEAIASKLAKQGIRRP</sequence>
<comment type="caution">
    <text evidence="1">The sequence shown here is derived from an EMBL/GenBank/DDBJ whole genome shotgun (WGS) entry which is preliminary data.</text>
</comment>
<dbReference type="Proteomes" id="UP001199525">
    <property type="component" value="Unassembled WGS sequence"/>
</dbReference>
<name>A0ABS8I4F6_9NOSO</name>
<dbReference type="RefSeq" id="WP_229483432.1">
    <property type="nucleotide sequence ID" value="NZ_JAIVFQ010000004.1"/>
</dbReference>